<reference evidence="1 2" key="1">
    <citation type="submission" date="2017-12" db="EMBL/GenBank/DDBJ databases">
        <title>The draft genome sequence of Brumimicrobium saltpan LHR20.</title>
        <authorList>
            <person name="Do Z.-J."/>
            <person name="Luo H.-R."/>
        </authorList>
    </citation>
    <scope>NUCLEOTIDE SEQUENCE [LARGE SCALE GENOMIC DNA]</scope>
    <source>
        <strain evidence="1 2">LHR20</strain>
    </source>
</reference>
<dbReference type="Proteomes" id="UP000236654">
    <property type="component" value="Unassembled WGS sequence"/>
</dbReference>
<dbReference type="EMBL" id="PJNI01000001">
    <property type="protein sequence ID" value="PKR82054.1"/>
    <property type="molecule type" value="Genomic_DNA"/>
</dbReference>
<comment type="caution">
    <text evidence="1">The sequence shown here is derived from an EMBL/GenBank/DDBJ whole genome shotgun (WGS) entry which is preliminary data.</text>
</comment>
<accession>A0A2I0R645</accession>
<organism evidence="1 2">
    <name type="scientific">Brumimicrobium salinarum</name>
    <dbReference type="NCBI Taxonomy" id="2058658"/>
    <lineage>
        <taxon>Bacteria</taxon>
        <taxon>Pseudomonadati</taxon>
        <taxon>Bacteroidota</taxon>
        <taxon>Flavobacteriia</taxon>
        <taxon>Flavobacteriales</taxon>
        <taxon>Crocinitomicaceae</taxon>
        <taxon>Brumimicrobium</taxon>
    </lineage>
</organism>
<sequence>MGRNWAENMFDVFCRGDCKGVLQNALTKNNSFGKWKKIELENKIFPMRNNYRRFAKRPY</sequence>
<evidence type="ECO:0000313" key="1">
    <source>
        <dbReference type="EMBL" id="PKR82054.1"/>
    </source>
</evidence>
<proteinExistence type="predicted"/>
<keyword evidence="2" id="KW-1185">Reference proteome</keyword>
<name>A0A2I0R645_9FLAO</name>
<gene>
    <name evidence="1" type="ORF">CW751_01580</name>
</gene>
<dbReference type="AlphaFoldDB" id="A0A2I0R645"/>
<evidence type="ECO:0000313" key="2">
    <source>
        <dbReference type="Proteomes" id="UP000236654"/>
    </source>
</evidence>
<protein>
    <submittedName>
        <fullName evidence="1">Uncharacterized protein</fullName>
    </submittedName>
</protein>